<feature type="transmembrane region" description="Helical" evidence="3">
    <location>
        <begin position="119"/>
        <end position="136"/>
    </location>
</feature>
<evidence type="ECO:0000259" key="4">
    <source>
        <dbReference type="Pfam" id="PF05529"/>
    </source>
</evidence>
<dbReference type="AlphaFoldDB" id="A0A4P9WHZ0"/>
<organism evidence="5 6">
    <name type="scientific">Blyttiomyces helicus</name>
    <dbReference type="NCBI Taxonomy" id="388810"/>
    <lineage>
        <taxon>Eukaryota</taxon>
        <taxon>Fungi</taxon>
        <taxon>Fungi incertae sedis</taxon>
        <taxon>Chytridiomycota</taxon>
        <taxon>Chytridiomycota incertae sedis</taxon>
        <taxon>Chytridiomycetes</taxon>
        <taxon>Chytridiomycetes incertae sedis</taxon>
        <taxon>Blyttiomyces</taxon>
    </lineage>
</organism>
<keyword evidence="6" id="KW-1185">Reference proteome</keyword>
<evidence type="ECO:0000256" key="3">
    <source>
        <dbReference type="SAM" id="Phobius"/>
    </source>
</evidence>
<keyword evidence="3" id="KW-0472">Membrane</keyword>
<feature type="coiled-coil region" evidence="1">
    <location>
        <begin position="227"/>
        <end position="254"/>
    </location>
</feature>
<evidence type="ECO:0000256" key="1">
    <source>
        <dbReference type="SAM" id="Coils"/>
    </source>
</evidence>
<feature type="compositionally biased region" description="Basic and acidic residues" evidence="2">
    <location>
        <begin position="291"/>
        <end position="308"/>
    </location>
</feature>
<dbReference type="Proteomes" id="UP000269721">
    <property type="component" value="Unassembled WGS sequence"/>
</dbReference>
<dbReference type="EMBL" id="KZ994626">
    <property type="protein sequence ID" value="RKO92461.1"/>
    <property type="molecule type" value="Genomic_DNA"/>
</dbReference>
<keyword evidence="3" id="KW-1133">Transmembrane helix</keyword>
<dbReference type="Pfam" id="PF05529">
    <property type="entry name" value="Bap31"/>
    <property type="match status" value="1"/>
</dbReference>
<keyword evidence="3" id="KW-0812">Transmembrane</keyword>
<feature type="compositionally biased region" description="Polar residues" evidence="2">
    <location>
        <begin position="170"/>
        <end position="187"/>
    </location>
</feature>
<accession>A0A4P9WHZ0</accession>
<gene>
    <name evidence="5" type="ORF">BDK51DRAFT_48166</name>
</gene>
<evidence type="ECO:0000256" key="2">
    <source>
        <dbReference type="SAM" id="MobiDB-lite"/>
    </source>
</evidence>
<dbReference type="OrthoDB" id="435607at2759"/>
<protein>
    <recommendedName>
        <fullName evidence="4">BAP29/BAP31 transmembrane domain-containing protein</fullName>
    </recommendedName>
</protein>
<proteinExistence type="predicted"/>
<reference evidence="6" key="1">
    <citation type="journal article" date="2018" name="Nat. Microbiol.">
        <title>Leveraging single-cell genomics to expand the fungal tree of life.</title>
        <authorList>
            <person name="Ahrendt S.R."/>
            <person name="Quandt C.A."/>
            <person name="Ciobanu D."/>
            <person name="Clum A."/>
            <person name="Salamov A."/>
            <person name="Andreopoulos B."/>
            <person name="Cheng J.F."/>
            <person name="Woyke T."/>
            <person name="Pelin A."/>
            <person name="Henrissat B."/>
            <person name="Reynolds N.K."/>
            <person name="Benny G.L."/>
            <person name="Smith M.E."/>
            <person name="James T.Y."/>
            <person name="Grigoriev I.V."/>
        </authorList>
    </citation>
    <scope>NUCLEOTIDE SEQUENCE [LARGE SCALE GENOMIC DNA]</scope>
</reference>
<evidence type="ECO:0000313" key="6">
    <source>
        <dbReference type="Proteomes" id="UP000269721"/>
    </source>
</evidence>
<sequence>MPLPERLSTKLVGWWIFPRCPQPFLRSNSTPTVSESCRNELVQPSRLLPAPERAAHLRRHPCSNVLCPRANVCVTRHPRDSCCSPFAPPTSPNRLRALPLLNSRKSFMTSTGAILTNEYVVWFSRAILFIVGGVFLETLNRLRKIDAEAHKDDPADGSHHHHQHSTTGSAYTHLNSSASLPPGPSTSSADLQHKVRLFYTQRNLYLSLFAMFMILVLWRRIKDIWAALNYEETAAEQARKIQAMNQQISLLTLELASPSPAPVKPIEATSSTPKRVEPVSDEIELMPIESEGPRKRAGKSAEGDVRVE</sequence>
<keyword evidence="1" id="KW-0175">Coiled coil</keyword>
<feature type="domain" description="BAP29/BAP31 transmembrane" evidence="4">
    <location>
        <begin position="99"/>
        <end position="233"/>
    </location>
</feature>
<evidence type="ECO:0000313" key="5">
    <source>
        <dbReference type="EMBL" id="RKO92461.1"/>
    </source>
</evidence>
<feature type="region of interest" description="Disordered" evidence="2">
    <location>
        <begin position="150"/>
        <end position="187"/>
    </location>
</feature>
<feature type="transmembrane region" description="Helical" evidence="3">
    <location>
        <begin position="204"/>
        <end position="221"/>
    </location>
</feature>
<name>A0A4P9WHZ0_9FUNG</name>
<feature type="region of interest" description="Disordered" evidence="2">
    <location>
        <begin position="259"/>
        <end position="308"/>
    </location>
</feature>
<dbReference type="InterPro" id="IPR040463">
    <property type="entry name" value="BAP29/BAP31_N"/>
</dbReference>